<dbReference type="EMBL" id="CAFAAV010000039">
    <property type="protein sequence ID" value="CAB4810667.1"/>
    <property type="molecule type" value="Genomic_DNA"/>
</dbReference>
<sequence>MKLSMMINYAGGFKESAQRVVELEKAGLDQVWVAEAYSFDSISQVGYLSAITDRIEIGTGIVNVYSRTAALMAMTAAGCDYVSGGRFILGLGASGPQVVEGFHGVPYEKPMMRTKEYIEACRMIWKREVFNYQGQTVKAPLPAGEGTGMGKPLKLINHPVRSDIPIWWASLKDKSVEATAELADGWLPIMFIPEKYHTVWGPQLKAGLAKRSPDRKRLDISAGGMLAIDEKLVGDEQKKVLDLGRPHMALYVGGMGARGKNFYNDIARAYGYEKEADEVQDLYLDGKKDEAAAALPAEWLELANLVGPRSYIKERIAAYKEAGVTVLSVNPVGPDPVGQIELLRTLVDG</sequence>
<dbReference type="EMBL" id="CAFBMT010000010">
    <property type="protein sequence ID" value="CAB4937845.1"/>
    <property type="molecule type" value="Genomic_DNA"/>
</dbReference>
<evidence type="ECO:0000313" key="5">
    <source>
        <dbReference type="EMBL" id="CAB4810667.1"/>
    </source>
</evidence>
<keyword evidence="1" id="KW-0560">Oxidoreductase</keyword>
<feature type="domain" description="Luciferase-like" evidence="2">
    <location>
        <begin position="6"/>
        <end position="325"/>
    </location>
</feature>
<dbReference type="SUPFAM" id="SSF51679">
    <property type="entry name" value="Bacterial luciferase-like"/>
    <property type="match status" value="1"/>
</dbReference>
<dbReference type="AlphaFoldDB" id="A0A6J6YZM0"/>
<organism evidence="5">
    <name type="scientific">freshwater metagenome</name>
    <dbReference type="NCBI Taxonomy" id="449393"/>
    <lineage>
        <taxon>unclassified sequences</taxon>
        <taxon>metagenomes</taxon>
        <taxon>ecological metagenomes</taxon>
    </lineage>
</organism>
<dbReference type="NCBIfam" id="TIGR03559">
    <property type="entry name" value="F420_Rv3520c"/>
    <property type="match status" value="1"/>
</dbReference>
<dbReference type="EMBL" id="CAEZYF010000001">
    <property type="protein sequence ID" value="CAB4701416.1"/>
    <property type="molecule type" value="Genomic_DNA"/>
</dbReference>
<gene>
    <name evidence="4" type="ORF">UFOPK2656_00082</name>
    <name evidence="5" type="ORF">UFOPK3099_00718</name>
    <name evidence="6" type="ORF">UFOPK3651_01932</name>
    <name evidence="3" type="ORF">UFOPK4189_01686</name>
</gene>
<protein>
    <submittedName>
        <fullName evidence="5">Unannotated protein</fullName>
    </submittedName>
</protein>
<evidence type="ECO:0000259" key="2">
    <source>
        <dbReference type="Pfam" id="PF00296"/>
    </source>
</evidence>
<dbReference type="CDD" id="cd01097">
    <property type="entry name" value="Tetrahydromethanopterin_reductase"/>
    <property type="match status" value="1"/>
</dbReference>
<evidence type="ECO:0000256" key="1">
    <source>
        <dbReference type="ARBA" id="ARBA00023002"/>
    </source>
</evidence>
<dbReference type="EMBL" id="CAESGF010000008">
    <property type="protein sequence ID" value="CAB4363916.1"/>
    <property type="molecule type" value="Genomic_DNA"/>
</dbReference>
<dbReference type="InterPro" id="IPR011251">
    <property type="entry name" value="Luciferase-like_dom"/>
</dbReference>
<dbReference type="InterPro" id="IPR050564">
    <property type="entry name" value="F420-G6PD/mer"/>
</dbReference>
<reference evidence="5" key="1">
    <citation type="submission" date="2020-05" db="EMBL/GenBank/DDBJ databases">
        <authorList>
            <person name="Chiriac C."/>
            <person name="Salcher M."/>
            <person name="Ghai R."/>
            <person name="Kavagutti S V."/>
        </authorList>
    </citation>
    <scope>NUCLEOTIDE SEQUENCE</scope>
</reference>
<name>A0A6J6YZM0_9ZZZZ</name>
<accession>A0A6J6YZM0</accession>
<proteinExistence type="predicted"/>
<dbReference type="PANTHER" id="PTHR43244">
    <property type="match status" value="1"/>
</dbReference>
<dbReference type="GO" id="GO:0016705">
    <property type="term" value="F:oxidoreductase activity, acting on paired donors, with incorporation or reduction of molecular oxygen"/>
    <property type="evidence" value="ECO:0007669"/>
    <property type="project" value="InterPro"/>
</dbReference>
<dbReference type="PANTHER" id="PTHR43244:SF1">
    <property type="entry name" value="5,10-METHYLENETETRAHYDROMETHANOPTERIN REDUCTASE"/>
    <property type="match status" value="1"/>
</dbReference>
<evidence type="ECO:0000313" key="6">
    <source>
        <dbReference type="EMBL" id="CAB4937845.1"/>
    </source>
</evidence>
<evidence type="ECO:0000313" key="3">
    <source>
        <dbReference type="EMBL" id="CAB4363916.1"/>
    </source>
</evidence>
<dbReference type="Pfam" id="PF00296">
    <property type="entry name" value="Bac_luciferase"/>
    <property type="match status" value="1"/>
</dbReference>
<dbReference type="InterPro" id="IPR019951">
    <property type="entry name" value="F420_OxRdatse_Rv3520c_pred"/>
</dbReference>
<evidence type="ECO:0000313" key="4">
    <source>
        <dbReference type="EMBL" id="CAB4701416.1"/>
    </source>
</evidence>
<dbReference type="Gene3D" id="3.20.20.30">
    <property type="entry name" value="Luciferase-like domain"/>
    <property type="match status" value="1"/>
</dbReference>
<dbReference type="InterPro" id="IPR036661">
    <property type="entry name" value="Luciferase-like_sf"/>
</dbReference>